<keyword evidence="13" id="KW-1185">Reference proteome</keyword>
<dbReference type="Proteomes" id="UP000517892">
    <property type="component" value="Unassembled WGS sequence"/>
</dbReference>
<feature type="region of interest" description="Disordered" evidence="11">
    <location>
        <begin position="1"/>
        <end position="87"/>
    </location>
</feature>
<comment type="similarity">
    <text evidence="10">Belongs to the MICOS complex subunit Mic19 family. Metazoan Mic25 subfamily.</text>
</comment>
<comment type="caution">
    <text evidence="12">The sequence shown here is derived from an EMBL/GenBank/DDBJ whole genome shotgun (WGS) entry which is preliminary data.</text>
</comment>
<accession>A0A7K5A1D8</accession>
<comment type="function">
    <text evidence="1">Component of the MICOS complex, a large protein complex of the mitochondrial inner membrane that plays crucial roles in the maintenance of crista junctions, inner membrane architecture, and formation of contact sites to the outer membrane.</text>
</comment>
<dbReference type="PANTHER" id="PTHR47609">
    <property type="entry name" value="MICOS COMPLEX SUBUNIT MIC25"/>
    <property type="match status" value="1"/>
</dbReference>
<keyword evidence="7" id="KW-1015">Disulfide bond</keyword>
<feature type="compositionally biased region" description="Basic and acidic residues" evidence="11">
    <location>
        <begin position="31"/>
        <end position="50"/>
    </location>
</feature>
<evidence type="ECO:0000256" key="10">
    <source>
        <dbReference type="ARBA" id="ARBA00034480"/>
    </source>
</evidence>
<proteinExistence type="inferred from homology"/>
<evidence type="ECO:0000256" key="2">
    <source>
        <dbReference type="ARBA" id="ARBA00022707"/>
    </source>
</evidence>
<evidence type="ECO:0000256" key="4">
    <source>
        <dbReference type="ARBA" id="ARBA00023054"/>
    </source>
</evidence>
<dbReference type="AlphaFoldDB" id="A0A7K5A1D8"/>
<protein>
    <submittedName>
        <fullName evidence="12">MIC25 protein</fullName>
    </submittedName>
</protein>
<dbReference type="Pfam" id="PF05300">
    <property type="entry name" value="MIC19_MIC25"/>
    <property type="match status" value="1"/>
</dbReference>
<dbReference type="GO" id="GO:0061617">
    <property type="term" value="C:MICOS complex"/>
    <property type="evidence" value="ECO:0007669"/>
    <property type="project" value="InterPro"/>
</dbReference>
<reference evidence="12 13" key="1">
    <citation type="submission" date="2019-09" db="EMBL/GenBank/DDBJ databases">
        <title>Bird 10,000 Genomes (B10K) Project - Family phase.</title>
        <authorList>
            <person name="Zhang G."/>
        </authorList>
    </citation>
    <scope>NUCLEOTIDE SEQUENCE [LARGE SCALE GENOMIC DNA]</scope>
    <source>
        <strain evidence="12">B10K-DU-017-25</strain>
        <tissue evidence="12">Mixed tissue sample</tissue>
    </source>
</reference>
<sequence>MGGSESIAGGRRVSFGLDERGQVRVLQGIRLTEDVVNRMRDSPQSRRDSQRSPLSSNGPAPPSSAAEGEPKPPEPPTGTVSASRREQALVQEELLRLAKRESEAANEALNTALQQERNNANEERQRAAQLVSNKAPALELQDKEAELKRQEAFYKEQLARIERK</sequence>
<dbReference type="OrthoDB" id="70030at2759"/>
<keyword evidence="8" id="KW-0449">Lipoprotein</keyword>
<evidence type="ECO:0000256" key="3">
    <source>
        <dbReference type="ARBA" id="ARBA00022792"/>
    </source>
</evidence>
<dbReference type="GO" id="GO:0006974">
    <property type="term" value="P:DNA damage response"/>
    <property type="evidence" value="ECO:0007669"/>
    <property type="project" value="TreeGrafter"/>
</dbReference>
<evidence type="ECO:0000256" key="5">
    <source>
        <dbReference type="ARBA" id="ARBA00023128"/>
    </source>
</evidence>
<evidence type="ECO:0000256" key="6">
    <source>
        <dbReference type="ARBA" id="ARBA00023136"/>
    </source>
</evidence>
<dbReference type="EMBL" id="VYZI01000362">
    <property type="protein sequence ID" value="NWR76608.1"/>
    <property type="molecule type" value="Genomic_DNA"/>
</dbReference>
<feature type="compositionally biased region" description="Low complexity" evidence="11">
    <location>
        <begin position="51"/>
        <end position="67"/>
    </location>
</feature>
<dbReference type="PANTHER" id="PTHR47609:SF1">
    <property type="entry name" value="MICOS COMPLEX SUBUNIT MIC25"/>
    <property type="match status" value="1"/>
</dbReference>
<dbReference type="InterPro" id="IPR007964">
    <property type="entry name" value="MIC19/MIC25"/>
</dbReference>
<feature type="compositionally biased region" description="Polar residues" evidence="11">
    <location>
        <begin position="108"/>
        <end position="118"/>
    </location>
</feature>
<keyword evidence="4" id="KW-0175">Coiled coil</keyword>
<keyword evidence="6" id="KW-0472">Membrane</keyword>
<feature type="non-terminal residue" evidence="12">
    <location>
        <position position="164"/>
    </location>
</feature>
<evidence type="ECO:0000256" key="11">
    <source>
        <dbReference type="SAM" id="MobiDB-lite"/>
    </source>
</evidence>
<comment type="subcellular location">
    <subcellularLocation>
        <location evidence="9">Mitochondrion inner membrane</location>
        <topology evidence="9">Lipid-anchor</topology>
    </subcellularLocation>
</comment>
<gene>
    <name evidence="12" type="primary">Chchd6</name>
    <name evidence="12" type="ORF">CENUNI_R00955</name>
</gene>
<evidence type="ECO:0000313" key="12">
    <source>
        <dbReference type="EMBL" id="NWR76608.1"/>
    </source>
</evidence>
<keyword evidence="5" id="KW-0496">Mitochondrion</keyword>
<evidence type="ECO:0000256" key="1">
    <source>
        <dbReference type="ARBA" id="ARBA00002689"/>
    </source>
</evidence>
<evidence type="ECO:0000256" key="8">
    <source>
        <dbReference type="ARBA" id="ARBA00023288"/>
    </source>
</evidence>
<dbReference type="InterPro" id="IPR042860">
    <property type="entry name" value="MIC25"/>
</dbReference>
<evidence type="ECO:0000313" key="13">
    <source>
        <dbReference type="Proteomes" id="UP000517892"/>
    </source>
</evidence>
<organism evidence="12 13">
    <name type="scientific">Centropus unirufus</name>
    <dbReference type="NCBI Taxonomy" id="1118519"/>
    <lineage>
        <taxon>Eukaryota</taxon>
        <taxon>Metazoa</taxon>
        <taxon>Chordata</taxon>
        <taxon>Craniata</taxon>
        <taxon>Vertebrata</taxon>
        <taxon>Euteleostomi</taxon>
        <taxon>Archelosauria</taxon>
        <taxon>Archosauria</taxon>
        <taxon>Dinosauria</taxon>
        <taxon>Saurischia</taxon>
        <taxon>Theropoda</taxon>
        <taxon>Coelurosauria</taxon>
        <taxon>Aves</taxon>
        <taxon>Neognathae</taxon>
        <taxon>Neoaves</taxon>
        <taxon>Otidimorphae</taxon>
        <taxon>Cuculiformes</taxon>
        <taxon>Centropidae</taxon>
        <taxon>Centropus</taxon>
    </lineage>
</organism>
<feature type="region of interest" description="Disordered" evidence="11">
    <location>
        <begin position="101"/>
        <end position="133"/>
    </location>
</feature>
<evidence type="ECO:0000256" key="9">
    <source>
        <dbReference type="ARBA" id="ARBA00034476"/>
    </source>
</evidence>
<name>A0A7K5A1D8_9AVES</name>
<evidence type="ECO:0000256" key="7">
    <source>
        <dbReference type="ARBA" id="ARBA00023157"/>
    </source>
</evidence>
<keyword evidence="2" id="KW-0519">Myristate</keyword>
<feature type="non-terminal residue" evidence="12">
    <location>
        <position position="1"/>
    </location>
</feature>
<dbReference type="GO" id="GO:0042407">
    <property type="term" value="P:cristae formation"/>
    <property type="evidence" value="ECO:0007669"/>
    <property type="project" value="TreeGrafter"/>
</dbReference>
<keyword evidence="3" id="KW-0999">Mitochondrion inner membrane</keyword>